<gene>
    <name evidence="1" type="ORF">VNO78_00450</name>
</gene>
<proteinExistence type="predicted"/>
<evidence type="ECO:0000313" key="2">
    <source>
        <dbReference type="Proteomes" id="UP001386955"/>
    </source>
</evidence>
<accession>A0AAN9XTT1</accession>
<organism evidence="1 2">
    <name type="scientific">Psophocarpus tetragonolobus</name>
    <name type="common">Winged bean</name>
    <name type="synonym">Dolichos tetragonolobus</name>
    <dbReference type="NCBI Taxonomy" id="3891"/>
    <lineage>
        <taxon>Eukaryota</taxon>
        <taxon>Viridiplantae</taxon>
        <taxon>Streptophyta</taxon>
        <taxon>Embryophyta</taxon>
        <taxon>Tracheophyta</taxon>
        <taxon>Spermatophyta</taxon>
        <taxon>Magnoliopsida</taxon>
        <taxon>eudicotyledons</taxon>
        <taxon>Gunneridae</taxon>
        <taxon>Pentapetalae</taxon>
        <taxon>rosids</taxon>
        <taxon>fabids</taxon>
        <taxon>Fabales</taxon>
        <taxon>Fabaceae</taxon>
        <taxon>Papilionoideae</taxon>
        <taxon>50 kb inversion clade</taxon>
        <taxon>NPAAA clade</taxon>
        <taxon>indigoferoid/millettioid clade</taxon>
        <taxon>Phaseoleae</taxon>
        <taxon>Psophocarpus</taxon>
    </lineage>
</organism>
<name>A0AAN9XTT1_PSOTE</name>
<protein>
    <submittedName>
        <fullName evidence="1">Uncharacterized protein</fullName>
    </submittedName>
</protein>
<dbReference type="AlphaFoldDB" id="A0AAN9XTT1"/>
<reference evidence="1 2" key="1">
    <citation type="submission" date="2024-01" db="EMBL/GenBank/DDBJ databases">
        <title>The genomes of 5 underutilized Papilionoideae crops provide insights into root nodulation and disease resistanc.</title>
        <authorList>
            <person name="Jiang F."/>
        </authorList>
    </citation>
    <scope>NUCLEOTIDE SEQUENCE [LARGE SCALE GENOMIC DNA]</scope>
    <source>
        <strain evidence="1">DUOXIRENSHENG_FW03</strain>
        <tissue evidence="1">Leaves</tissue>
    </source>
</reference>
<dbReference type="EMBL" id="JAYMYS010000001">
    <property type="protein sequence ID" value="KAK7409995.1"/>
    <property type="molecule type" value="Genomic_DNA"/>
</dbReference>
<dbReference type="Proteomes" id="UP001386955">
    <property type="component" value="Unassembled WGS sequence"/>
</dbReference>
<comment type="caution">
    <text evidence="1">The sequence shown here is derived from an EMBL/GenBank/DDBJ whole genome shotgun (WGS) entry which is preliminary data.</text>
</comment>
<sequence>MVKIERPPLLIFHNEPNVIVATTNFVESLAEVSNLGGRATNVTIRGCEVVGSIAFHLAKDGEGVRGHSFPKLSTHTQFEHVNQLGGEGEVMEAKDGTTEVTTELEH</sequence>
<keyword evidence="2" id="KW-1185">Reference proteome</keyword>
<evidence type="ECO:0000313" key="1">
    <source>
        <dbReference type="EMBL" id="KAK7409995.1"/>
    </source>
</evidence>